<gene>
    <name evidence="2" type="ORF">WJX74_006630</name>
</gene>
<dbReference type="PANTHER" id="PTHR47569">
    <property type="entry name" value="NO-ASSOCIATED PROTEIN 1, CHLOROPLASTIC/MITOCHONDRIAL"/>
    <property type="match status" value="1"/>
</dbReference>
<dbReference type="InterPro" id="IPR044229">
    <property type="entry name" value="NOA1"/>
</dbReference>
<name>A0AAW1S5C8_9CHLO</name>
<dbReference type="AlphaFoldDB" id="A0AAW1S5C8"/>
<dbReference type="EMBL" id="JALJOS010000003">
    <property type="protein sequence ID" value="KAK9841484.1"/>
    <property type="molecule type" value="Genomic_DNA"/>
</dbReference>
<evidence type="ECO:0000313" key="2">
    <source>
        <dbReference type="EMBL" id="KAK9841484.1"/>
    </source>
</evidence>
<accession>A0AAW1S5C8</accession>
<sequence>MSWPVGNNTRNTRLYCWKAAPTLFCTYLSRRPRRPQQQALRPAAKVTDIQSAATNSNPSGTCYGCGAGLHTEQPGSAGYINQEVYAVKKQHRQLQQVLCERCQALSHGGMVPGVLERSSRQQDPPGGHSAAQMRRLVSPEELKAQLAGVRDTKAVVVLLVDLLDASGSFLNRVRDLVRSNPVLLIGTKADLLPAGTDLAAVEEWLLQMADFRRLTAIGACIMSSRTRHGLSDAARAILTQRQGRDVYVVGAANVGKSAFVRSLMQEMGSMSSRHFDAAAAEHRRRLPVESPMPGTTLGPIALHAFASGGTLFDMPGLHVDHRLLHLLSPSDLQALHPRKRIRPYIPPPPSAFCQTSRRDSRCSASYHWGSLARIDVAAAPASLQLVFYGVAALKVRAEPLQRQGNQYESDHDQPAHSRPDPPQGLCSSDSEVGQSTVAARGGLRLAREVHIEGRGHDGQIADLAISGLAGWIALHAGAFQGPIKLQIWCPMGIEAFSRPPLPMPDPFIA</sequence>
<evidence type="ECO:0000256" key="1">
    <source>
        <dbReference type="SAM" id="MobiDB-lite"/>
    </source>
</evidence>
<dbReference type="SUPFAM" id="SSF52540">
    <property type="entry name" value="P-loop containing nucleoside triphosphate hydrolases"/>
    <property type="match status" value="1"/>
</dbReference>
<feature type="region of interest" description="Disordered" evidence="1">
    <location>
        <begin position="403"/>
        <end position="431"/>
    </location>
</feature>
<dbReference type="Proteomes" id="UP001438707">
    <property type="component" value="Unassembled WGS sequence"/>
</dbReference>
<protein>
    <recommendedName>
        <fullName evidence="4">G domain-containing protein</fullName>
    </recommendedName>
</protein>
<evidence type="ECO:0000313" key="3">
    <source>
        <dbReference type="Proteomes" id="UP001438707"/>
    </source>
</evidence>
<keyword evidence="3" id="KW-1185">Reference proteome</keyword>
<dbReference type="Gene3D" id="3.40.50.300">
    <property type="entry name" value="P-loop containing nucleotide triphosphate hydrolases"/>
    <property type="match status" value="1"/>
</dbReference>
<dbReference type="PANTHER" id="PTHR47569:SF2">
    <property type="entry name" value="NO-ASSOCIATED PROTEIN 1, CHLOROPLASTIC_MITOCHONDRIAL"/>
    <property type="match status" value="1"/>
</dbReference>
<dbReference type="GO" id="GO:0003924">
    <property type="term" value="F:GTPase activity"/>
    <property type="evidence" value="ECO:0007669"/>
    <property type="project" value="InterPro"/>
</dbReference>
<feature type="compositionally biased region" description="Basic and acidic residues" evidence="1">
    <location>
        <begin position="408"/>
        <end position="419"/>
    </location>
</feature>
<proteinExistence type="predicted"/>
<comment type="caution">
    <text evidence="2">The sequence shown here is derived from an EMBL/GenBank/DDBJ whole genome shotgun (WGS) entry which is preliminary data.</text>
</comment>
<evidence type="ECO:0008006" key="4">
    <source>
        <dbReference type="Google" id="ProtNLM"/>
    </source>
</evidence>
<dbReference type="InterPro" id="IPR027417">
    <property type="entry name" value="P-loop_NTPase"/>
</dbReference>
<organism evidence="2 3">
    <name type="scientific">Apatococcus lobatus</name>
    <dbReference type="NCBI Taxonomy" id="904363"/>
    <lineage>
        <taxon>Eukaryota</taxon>
        <taxon>Viridiplantae</taxon>
        <taxon>Chlorophyta</taxon>
        <taxon>core chlorophytes</taxon>
        <taxon>Trebouxiophyceae</taxon>
        <taxon>Chlorellales</taxon>
        <taxon>Chlorellaceae</taxon>
        <taxon>Apatococcus</taxon>
    </lineage>
</organism>
<reference evidence="2 3" key="1">
    <citation type="journal article" date="2024" name="Nat. Commun.">
        <title>Phylogenomics reveals the evolutionary origins of lichenization in chlorophyte algae.</title>
        <authorList>
            <person name="Puginier C."/>
            <person name="Libourel C."/>
            <person name="Otte J."/>
            <person name="Skaloud P."/>
            <person name="Haon M."/>
            <person name="Grisel S."/>
            <person name="Petersen M."/>
            <person name="Berrin J.G."/>
            <person name="Delaux P.M."/>
            <person name="Dal Grande F."/>
            <person name="Keller J."/>
        </authorList>
    </citation>
    <scope>NUCLEOTIDE SEQUENCE [LARGE SCALE GENOMIC DNA]</scope>
    <source>
        <strain evidence="2 3">SAG 2145</strain>
    </source>
</reference>